<evidence type="ECO:0000313" key="3">
    <source>
        <dbReference type="EMBL" id="VDL73857.1"/>
    </source>
</evidence>
<reference evidence="3 4" key="2">
    <citation type="submission" date="2018-11" db="EMBL/GenBank/DDBJ databases">
        <authorList>
            <consortium name="Pathogen Informatics"/>
        </authorList>
    </citation>
    <scope>NUCLEOTIDE SEQUENCE [LARGE SCALE GENOMIC DNA]</scope>
</reference>
<organism evidence="5">
    <name type="scientific">Nippostrongylus brasiliensis</name>
    <name type="common">Rat hookworm</name>
    <dbReference type="NCBI Taxonomy" id="27835"/>
    <lineage>
        <taxon>Eukaryota</taxon>
        <taxon>Metazoa</taxon>
        <taxon>Ecdysozoa</taxon>
        <taxon>Nematoda</taxon>
        <taxon>Chromadorea</taxon>
        <taxon>Rhabditida</taxon>
        <taxon>Rhabditina</taxon>
        <taxon>Rhabditomorpha</taxon>
        <taxon>Strongyloidea</taxon>
        <taxon>Heligmosomidae</taxon>
        <taxon>Nippostrongylus</taxon>
    </lineage>
</organism>
<dbReference type="OMA" id="GNNQWTG"/>
<dbReference type="AlphaFoldDB" id="A0A0N4Y3A1"/>
<keyword evidence="1" id="KW-0732">Signal</keyword>
<evidence type="ECO:0000313" key="5">
    <source>
        <dbReference type="WBParaSite" id="NBR_0001026701-mRNA-1"/>
    </source>
</evidence>
<dbReference type="Pfam" id="PF03351">
    <property type="entry name" value="DOMON"/>
    <property type="match status" value="1"/>
</dbReference>
<dbReference type="InterPro" id="IPR005018">
    <property type="entry name" value="DOMON_domain"/>
</dbReference>
<dbReference type="InterPro" id="IPR045266">
    <property type="entry name" value="DOH_DOMON"/>
</dbReference>
<dbReference type="Gene3D" id="2.60.40.1210">
    <property type="entry name" value="Cellobiose dehydrogenase, cytochrome domain"/>
    <property type="match status" value="1"/>
</dbReference>
<accession>A0A0N4Y3A1</accession>
<dbReference type="EMBL" id="UYSL01020282">
    <property type="protein sequence ID" value="VDL73857.1"/>
    <property type="molecule type" value="Genomic_DNA"/>
</dbReference>
<reference evidence="5" key="1">
    <citation type="submission" date="2017-02" db="UniProtKB">
        <authorList>
            <consortium name="WormBaseParasite"/>
        </authorList>
    </citation>
    <scope>IDENTIFICATION</scope>
</reference>
<dbReference type="Proteomes" id="UP000271162">
    <property type="component" value="Unassembled WGS sequence"/>
</dbReference>
<dbReference type="CDD" id="cd09631">
    <property type="entry name" value="DOMON_DOH"/>
    <property type="match status" value="1"/>
</dbReference>
<feature type="signal peptide" evidence="1">
    <location>
        <begin position="1"/>
        <end position="16"/>
    </location>
</feature>
<feature type="domain" description="DOMON" evidence="2">
    <location>
        <begin position="23"/>
        <end position="152"/>
    </location>
</feature>
<dbReference type="PANTHER" id="PTHR36516:SF1">
    <property type="entry name" value="DOMON DOMAIN-CONTAINING PROTEIN"/>
    <property type="match status" value="1"/>
</dbReference>
<proteinExistence type="predicted"/>
<sequence length="183" mass="20137">MLLLLLVAALTASVLSDCTYKGGDVSARWQVKDNELTVEFVNKKIGNNQWTGIGFGPGMEDLEVVLVKIEDNKPTMVTGSTSGYGPPTLDSKANVAPQLLTYSLRHTPISLKKTLLSSANQLTMRFSRPLGSNGERNHSLEECQKWNFVKEGSLEDGEFKPHTTTPEQVEVCPKECTESIIHD</sequence>
<dbReference type="WBParaSite" id="NBR_0001026701-mRNA-1">
    <property type="protein sequence ID" value="NBR_0001026701-mRNA-1"/>
    <property type="gene ID" value="NBR_0001026701"/>
</dbReference>
<evidence type="ECO:0000259" key="2">
    <source>
        <dbReference type="PROSITE" id="PS50836"/>
    </source>
</evidence>
<protein>
    <submittedName>
        <fullName evidence="5">DOMON domain-containing protein</fullName>
    </submittedName>
</protein>
<name>A0A0N4Y3A1_NIPBR</name>
<evidence type="ECO:0000256" key="1">
    <source>
        <dbReference type="SAM" id="SignalP"/>
    </source>
</evidence>
<dbReference type="SMART" id="SM00664">
    <property type="entry name" value="DoH"/>
    <property type="match status" value="1"/>
</dbReference>
<keyword evidence="4" id="KW-1185">Reference proteome</keyword>
<feature type="chain" id="PRO_5043125121" evidence="1">
    <location>
        <begin position="17"/>
        <end position="183"/>
    </location>
</feature>
<gene>
    <name evidence="3" type="ORF">NBR_LOCUS10268</name>
</gene>
<evidence type="ECO:0000313" key="4">
    <source>
        <dbReference type="Proteomes" id="UP000271162"/>
    </source>
</evidence>
<dbReference type="PROSITE" id="PS50836">
    <property type="entry name" value="DOMON"/>
    <property type="match status" value="1"/>
</dbReference>
<dbReference type="STRING" id="27835.A0A0N4Y3A1"/>
<dbReference type="PANTHER" id="PTHR36516">
    <property type="entry name" value="PROTEIN CBG04168-RELATED"/>
    <property type="match status" value="1"/>
</dbReference>